<proteinExistence type="predicted"/>
<sequence>IPELKSNLNVVRTPSENFYSSDNQLVFLSGYFHPFVEMGLEGLEEKYSFKHVKGGLFWDTKNRKMKLSFGKRDDFRTAEEIKIVSQTSELRIEQSNYSGWNGIIHLMNRQVDSEAGNPNMDYVLGDVRIRYNRGSSPVKWEGFFRVEESMTESKTVVYDSIGTGLGNYRYDPVYDSYFEDPNGAFIAYTVPIGIRNPSTHFTSSQTWNFRFSKKRKPIFRFGKVRIISQMDFRGKRLGLNKLVNFDINDSETQLAKWLLKSEYIYRPLGHESKGKIWYFYQQSLNGIDVRGSRIQKDNKLGLEWEN</sequence>
<protein>
    <recommendedName>
        <fullName evidence="2">LptD C-terminal domain-containing protein</fullName>
    </recommendedName>
</protein>
<feature type="non-terminal residue" evidence="1">
    <location>
        <position position="306"/>
    </location>
</feature>
<gene>
    <name evidence="1" type="ORF">METZ01_LOCUS367913</name>
</gene>
<name>A0A382SYR4_9ZZZZ</name>
<evidence type="ECO:0000313" key="1">
    <source>
        <dbReference type="EMBL" id="SVD15059.1"/>
    </source>
</evidence>
<organism evidence="1">
    <name type="scientific">marine metagenome</name>
    <dbReference type="NCBI Taxonomy" id="408172"/>
    <lineage>
        <taxon>unclassified sequences</taxon>
        <taxon>metagenomes</taxon>
        <taxon>ecological metagenomes</taxon>
    </lineage>
</organism>
<evidence type="ECO:0008006" key="2">
    <source>
        <dbReference type="Google" id="ProtNLM"/>
    </source>
</evidence>
<dbReference type="EMBL" id="UINC01132626">
    <property type="protein sequence ID" value="SVD15059.1"/>
    <property type="molecule type" value="Genomic_DNA"/>
</dbReference>
<dbReference type="AlphaFoldDB" id="A0A382SYR4"/>
<accession>A0A382SYR4</accession>
<reference evidence="1" key="1">
    <citation type="submission" date="2018-05" db="EMBL/GenBank/DDBJ databases">
        <authorList>
            <person name="Lanie J.A."/>
            <person name="Ng W.-L."/>
            <person name="Kazmierczak K.M."/>
            <person name="Andrzejewski T.M."/>
            <person name="Davidsen T.M."/>
            <person name="Wayne K.J."/>
            <person name="Tettelin H."/>
            <person name="Glass J.I."/>
            <person name="Rusch D."/>
            <person name="Podicherti R."/>
            <person name="Tsui H.-C.T."/>
            <person name="Winkler M.E."/>
        </authorList>
    </citation>
    <scope>NUCLEOTIDE SEQUENCE</scope>
</reference>
<feature type="non-terminal residue" evidence="1">
    <location>
        <position position="1"/>
    </location>
</feature>